<organism evidence="3 4">
    <name type="scientific">Pteropus alecto</name>
    <name type="common">Black flying fox</name>
    <dbReference type="NCBI Taxonomy" id="9402"/>
    <lineage>
        <taxon>Eukaryota</taxon>
        <taxon>Metazoa</taxon>
        <taxon>Chordata</taxon>
        <taxon>Craniata</taxon>
        <taxon>Vertebrata</taxon>
        <taxon>Euteleostomi</taxon>
        <taxon>Mammalia</taxon>
        <taxon>Eutheria</taxon>
        <taxon>Laurasiatheria</taxon>
        <taxon>Chiroptera</taxon>
        <taxon>Yinpterochiroptera</taxon>
        <taxon>Pteropodoidea</taxon>
        <taxon>Pteropodidae</taxon>
        <taxon>Pteropodinae</taxon>
        <taxon>Pteropus</taxon>
    </lineage>
</organism>
<dbReference type="SUPFAM" id="SSF49562">
    <property type="entry name" value="C2 domain (Calcium/lipid-binding domain, CaLB)"/>
    <property type="match status" value="1"/>
</dbReference>
<dbReference type="InParanoid" id="L5K9M4"/>
<dbReference type="PANTHER" id="PTHR46848">
    <property type="entry name" value="REGULATOR OF G-PROTEIN SIGNALING 3"/>
    <property type="match status" value="1"/>
</dbReference>
<evidence type="ECO:0000313" key="3">
    <source>
        <dbReference type="EMBL" id="ELK08240.1"/>
    </source>
</evidence>
<name>L5K9M4_PTEAL</name>
<evidence type="ECO:0000259" key="2">
    <source>
        <dbReference type="PROSITE" id="PS50004"/>
    </source>
</evidence>
<feature type="chain" id="PRO_5003968902" evidence="1">
    <location>
        <begin position="18"/>
        <end position="244"/>
    </location>
</feature>
<dbReference type="InterPro" id="IPR035892">
    <property type="entry name" value="C2_domain_sf"/>
</dbReference>
<keyword evidence="4" id="KW-1185">Reference proteome</keyword>
<dbReference type="FunFam" id="2.60.40.150:FF:000263">
    <property type="entry name" value="Regulator of G-protein signaling 3"/>
    <property type="match status" value="1"/>
</dbReference>
<dbReference type="CDD" id="cd08685">
    <property type="entry name" value="C2_RGS-like"/>
    <property type="match status" value="1"/>
</dbReference>
<protein>
    <submittedName>
        <fullName evidence="3">Regulator of G-protein signaling 3</fullName>
    </submittedName>
</protein>
<dbReference type="STRING" id="9402.L5K9M4"/>
<dbReference type="PANTHER" id="PTHR46848:SF1">
    <property type="entry name" value="REGULATOR OF G-PROTEIN SIGNALING 3"/>
    <property type="match status" value="1"/>
</dbReference>
<feature type="signal peptide" evidence="1">
    <location>
        <begin position="1"/>
        <end position="17"/>
    </location>
</feature>
<dbReference type="Proteomes" id="UP000010552">
    <property type="component" value="Unassembled WGS sequence"/>
</dbReference>
<dbReference type="GO" id="GO:0005886">
    <property type="term" value="C:plasma membrane"/>
    <property type="evidence" value="ECO:0007669"/>
    <property type="project" value="TreeGrafter"/>
</dbReference>
<gene>
    <name evidence="3" type="ORF">PAL_GLEAN10009847</name>
</gene>
<feature type="domain" description="C2" evidence="2">
    <location>
        <begin position="70"/>
        <end position="195"/>
    </location>
</feature>
<accession>L5K9M4</accession>
<dbReference type="AlphaFoldDB" id="L5K9M4"/>
<evidence type="ECO:0000256" key="1">
    <source>
        <dbReference type="SAM" id="SignalP"/>
    </source>
</evidence>
<dbReference type="Gene3D" id="2.60.40.150">
    <property type="entry name" value="C2 domain"/>
    <property type="match status" value="1"/>
</dbReference>
<evidence type="ECO:0000313" key="4">
    <source>
        <dbReference type="Proteomes" id="UP000010552"/>
    </source>
</evidence>
<keyword evidence="1" id="KW-0732">Signal</keyword>
<dbReference type="Pfam" id="PF00168">
    <property type="entry name" value="C2"/>
    <property type="match status" value="1"/>
</dbReference>
<dbReference type="SMART" id="SM00239">
    <property type="entry name" value="C2"/>
    <property type="match status" value="1"/>
</dbReference>
<dbReference type="EMBL" id="KB030911">
    <property type="protein sequence ID" value="ELK08240.1"/>
    <property type="molecule type" value="Genomic_DNA"/>
</dbReference>
<proteinExistence type="predicted"/>
<dbReference type="PROSITE" id="PS50004">
    <property type="entry name" value="C2"/>
    <property type="match status" value="1"/>
</dbReference>
<sequence>MPNHVLILLLHVYSIFSLSVLSSSCGLSLRLPIFSGWMERQSWDTSLPRKNAWTQTSPARRRIRHTEIQDAGQLKLSIDAQDRVLLLHIIECKGLMSKHPGICDPYVKVDDELEISLIPEDNRLRHQKTQTIPNCRDPVFHEHFFFPVQEEDEQKRLLVTVWNRAGDSRQSGLIGCMSFGLKSLLTPDKEISGWYYLLGKALGRTKHLKVARRRLRPLRVASTPVFCDTLHPKLQPDRGSRDFS</sequence>
<dbReference type="GO" id="GO:0005634">
    <property type="term" value="C:nucleus"/>
    <property type="evidence" value="ECO:0007669"/>
    <property type="project" value="TreeGrafter"/>
</dbReference>
<reference evidence="4" key="1">
    <citation type="journal article" date="2013" name="Science">
        <title>Comparative analysis of bat genomes provides insight into the evolution of flight and immunity.</title>
        <authorList>
            <person name="Zhang G."/>
            <person name="Cowled C."/>
            <person name="Shi Z."/>
            <person name="Huang Z."/>
            <person name="Bishop-Lilly K.A."/>
            <person name="Fang X."/>
            <person name="Wynne J.W."/>
            <person name="Xiong Z."/>
            <person name="Baker M.L."/>
            <person name="Zhao W."/>
            <person name="Tachedjian M."/>
            <person name="Zhu Y."/>
            <person name="Zhou P."/>
            <person name="Jiang X."/>
            <person name="Ng J."/>
            <person name="Yang L."/>
            <person name="Wu L."/>
            <person name="Xiao J."/>
            <person name="Feng Y."/>
            <person name="Chen Y."/>
            <person name="Sun X."/>
            <person name="Zhang Y."/>
            <person name="Marsh G.A."/>
            <person name="Crameri G."/>
            <person name="Broder C.C."/>
            <person name="Frey K.G."/>
            <person name="Wang L.F."/>
            <person name="Wang J."/>
        </authorList>
    </citation>
    <scope>NUCLEOTIDE SEQUENCE [LARGE SCALE GENOMIC DNA]</scope>
</reference>
<dbReference type="InterPro" id="IPR000008">
    <property type="entry name" value="C2_dom"/>
</dbReference>